<dbReference type="AlphaFoldDB" id="A0A1I1Z993"/>
<dbReference type="PANTHER" id="PTHR48097">
    <property type="entry name" value="L-THREONINE ALDOLASE-RELATED"/>
    <property type="match status" value="1"/>
</dbReference>
<feature type="domain" description="Aromatic amino acid beta-eliminating lyase/threonine aldolase" evidence="4">
    <location>
        <begin position="17"/>
        <end position="240"/>
    </location>
</feature>
<dbReference type="PANTHER" id="PTHR48097:SF5">
    <property type="entry name" value="LOW SPECIFICITY L-THREONINE ALDOLASE"/>
    <property type="match status" value="1"/>
</dbReference>
<keyword evidence="6" id="KW-1185">Reference proteome</keyword>
<dbReference type="SUPFAM" id="SSF53383">
    <property type="entry name" value="PLP-dependent transferases"/>
    <property type="match status" value="1"/>
</dbReference>
<dbReference type="GO" id="GO:0016829">
    <property type="term" value="F:lyase activity"/>
    <property type="evidence" value="ECO:0007669"/>
    <property type="project" value="InterPro"/>
</dbReference>
<name>A0A1I1Z993_9FIRM</name>
<dbReference type="Pfam" id="PF01212">
    <property type="entry name" value="Beta_elim_lyase"/>
    <property type="match status" value="1"/>
</dbReference>
<dbReference type="InterPro" id="IPR015421">
    <property type="entry name" value="PyrdxlP-dep_Trfase_major"/>
</dbReference>
<keyword evidence="3" id="KW-0663">Pyridoxal phosphate</keyword>
<dbReference type="Gene3D" id="3.40.640.10">
    <property type="entry name" value="Type I PLP-dependent aspartate aminotransferase-like (Major domain)"/>
    <property type="match status" value="1"/>
</dbReference>
<dbReference type="Gene3D" id="3.90.1150.10">
    <property type="entry name" value="Aspartate Aminotransferase, domain 1"/>
    <property type="match status" value="1"/>
</dbReference>
<dbReference type="GO" id="GO:0006520">
    <property type="term" value="P:amino acid metabolic process"/>
    <property type="evidence" value="ECO:0007669"/>
    <property type="project" value="InterPro"/>
</dbReference>
<reference evidence="5 6" key="1">
    <citation type="submission" date="2016-10" db="EMBL/GenBank/DDBJ databases">
        <authorList>
            <person name="de Groot N.N."/>
        </authorList>
    </citation>
    <scope>NUCLEOTIDE SEQUENCE [LARGE SCALE GENOMIC DNA]</scope>
    <source>
        <strain evidence="5 6">DSM 9236</strain>
    </source>
</reference>
<comment type="similarity">
    <text evidence="2">Belongs to the threonine aldolase family.</text>
</comment>
<evidence type="ECO:0000313" key="6">
    <source>
        <dbReference type="Proteomes" id="UP000198896"/>
    </source>
</evidence>
<dbReference type="InterPro" id="IPR001597">
    <property type="entry name" value="ArAA_b-elim_lyase/Thr_aldolase"/>
</dbReference>
<dbReference type="Proteomes" id="UP000198896">
    <property type="component" value="Unassembled WGS sequence"/>
</dbReference>
<evidence type="ECO:0000256" key="3">
    <source>
        <dbReference type="ARBA" id="ARBA00022898"/>
    </source>
</evidence>
<proteinExistence type="inferred from homology"/>
<dbReference type="RefSeq" id="WP_093912999.1">
    <property type="nucleotide sequence ID" value="NZ_FONL01000003.1"/>
</dbReference>
<evidence type="ECO:0000256" key="2">
    <source>
        <dbReference type="ARBA" id="ARBA00006966"/>
    </source>
</evidence>
<evidence type="ECO:0000313" key="5">
    <source>
        <dbReference type="EMBL" id="SFE27878.1"/>
    </source>
</evidence>
<evidence type="ECO:0000259" key="4">
    <source>
        <dbReference type="Pfam" id="PF01212"/>
    </source>
</evidence>
<dbReference type="OrthoDB" id="9774495at2"/>
<dbReference type="InterPro" id="IPR015424">
    <property type="entry name" value="PyrdxlP-dep_Trfase"/>
</dbReference>
<dbReference type="STRING" id="1123323.SAMN05216245_103177"/>
<comment type="cofactor">
    <cofactor evidence="1">
        <name>pyridoxal 5'-phosphate</name>
        <dbReference type="ChEBI" id="CHEBI:597326"/>
    </cofactor>
</comment>
<sequence>MISLQNDYSEGAHPQILKRLAEINLEQNPGYCSDAYCAGAAEKIRKACACPEAEVFFLVGGTQTNQVVIDTMLASYEGVVAALTGHVSTHEAGAIEFTGHKVLELPQHEGKIQAAELRELASGFWQDGNHEHMVFPGMVYISHPTEYGTLYSKEELEAISQTCHEYKLPLYMDGARLAYGLTAPGTDVTLQDIARLCDVFYIGGTKCGAFFGEAVVFTKNNMPARFLTRVKQHGALLAKGHMLGIQFDTLFTDNLYNEIGAHAIRLAQILQKGFLDAGLQLSINSPTNQQFVELPDTVIKRLDEKGVVYSFWEKTSPGKTVIRFVTSWATKEETVRELIRILKEVV</sequence>
<accession>A0A1I1Z993</accession>
<evidence type="ECO:0000256" key="1">
    <source>
        <dbReference type="ARBA" id="ARBA00001933"/>
    </source>
</evidence>
<organism evidence="5 6">
    <name type="scientific">Succiniclasticum ruminis DSM 9236</name>
    <dbReference type="NCBI Taxonomy" id="1123323"/>
    <lineage>
        <taxon>Bacteria</taxon>
        <taxon>Bacillati</taxon>
        <taxon>Bacillota</taxon>
        <taxon>Negativicutes</taxon>
        <taxon>Acidaminococcales</taxon>
        <taxon>Acidaminococcaceae</taxon>
        <taxon>Succiniclasticum</taxon>
    </lineage>
</organism>
<dbReference type="InterPro" id="IPR015422">
    <property type="entry name" value="PyrdxlP-dep_Trfase_small"/>
</dbReference>
<gene>
    <name evidence="5" type="ORF">SAMN05216245_103177</name>
</gene>
<protein>
    <submittedName>
        <fullName evidence="5">L-threonine aldolase</fullName>
    </submittedName>
</protein>
<dbReference type="EMBL" id="FONL01000003">
    <property type="protein sequence ID" value="SFE27878.1"/>
    <property type="molecule type" value="Genomic_DNA"/>
</dbReference>